<name>A0A1I5CU71_9NEIS</name>
<proteinExistence type="predicted"/>
<dbReference type="RefSeq" id="WP_091197112.1">
    <property type="nucleotide sequence ID" value="NZ_FOVE01000021.1"/>
</dbReference>
<reference evidence="2" key="1">
    <citation type="submission" date="2016-10" db="EMBL/GenBank/DDBJ databases">
        <authorList>
            <person name="Varghese N."/>
            <person name="Submissions S."/>
        </authorList>
    </citation>
    <scope>NUCLEOTIDE SEQUENCE [LARGE SCALE GENOMIC DNA]</scope>
    <source>
        <strain evidence="2">DSM 6150</strain>
    </source>
</reference>
<accession>A0A1I5CU71</accession>
<protein>
    <submittedName>
        <fullName evidence="1">Uncharacterized protein</fullName>
    </submittedName>
</protein>
<dbReference type="AlphaFoldDB" id="A0A1I5CU71"/>
<dbReference type="STRING" id="83765.SAMN05660284_02485"/>
<evidence type="ECO:0000313" key="1">
    <source>
        <dbReference type="EMBL" id="SFN90396.1"/>
    </source>
</evidence>
<sequence>MAEKRQSNSDLESVTIRIPVWLKESLERVKGSFTGVSTMSDAVRFVMETGVGAVDPLRDANELQELQKSEQQALQRIVAKWRHGHQLFSRAELAFIAQWAHQAYMFCKTSNVQRHPVLANLQAFGSVIALRNELYSYTDNTEGRDRYYRGNLGGQGGDSIKEKLASATASLKEFPYCSFAEFASRCLEVALRDEPTLPADRLNDVMRPHLAALIKLALRAYFQSKGKPALSVEEGFGSGTIKYPSTVAKGRITVSPNLISDSMTVGIIWEGGNLIVAVNSFIELGELVTLVGAVCSEYQVTGKRFILTQPMAPLAQYVMRVGGVQIAFQGTEFDDLRAALTELMAQPLMRSEYERLAWIYGDI</sequence>
<evidence type="ECO:0000313" key="2">
    <source>
        <dbReference type="Proteomes" id="UP000242869"/>
    </source>
</evidence>
<dbReference type="Proteomes" id="UP000242869">
    <property type="component" value="Unassembled WGS sequence"/>
</dbReference>
<keyword evidence="2" id="KW-1185">Reference proteome</keyword>
<dbReference type="EMBL" id="FOVE01000021">
    <property type="protein sequence ID" value="SFN90396.1"/>
    <property type="molecule type" value="Genomic_DNA"/>
</dbReference>
<organism evidence="1 2">
    <name type="scientific">Formivibrio citricus</name>
    <dbReference type="NCBI Taxonomy" id="83765"/>
    <lineage>
        <taxon>Bacteria</taxon>
        <taxon>Pseudomonadati</taxon>
        <taxon>Pseudomonadota</taxon>
        <taxon>Betaproteobacteria</taxon>
        <taxon>Neisseriales</taxon>
        <taxon>Chitinibacteraceae</taxon>
        <taxon>Formivibrio</taxon>
    </lineage>
</organism>
<gene>
    <name evidence="1" type="ORF">SAMN05660284_02485</name>
</gene>